<reference evidence="3" key="1">
    <citation type="submission" date="2016-08" db="EMBL/GenBank/DDBJ databases">
        <authorList>
            <person name="Seilhamer J.J."/>
        </authorList>
    </citation>
    <scope>NUCLEOTIDE SEQUENCE</scope>
    <source>
        <strain evidence="3">86-1</strain>
    </source>
</reference>
<keyword evidence="3" id="KW-0067">ATP-binding</keyword>
<dbReference type="InterPro" id="IPR003959">
    <property type="entry name" value="ATPase_AAA_core"/>
</dbReference>
<dbReference type="PANTHER" id="PTHR43581">
    <property type="entry name" value="ATP/GTP PHOSPHATASE"/>
    <property type="match status" value="1"/>
</dbReference>
<evidence type="ECO:0000259" key="1">
    <source>
        <dbReference type="Pfam" id="PF13175"/>
    </source>
</evidence>
<evidence type="ECO:0000313" key="3">
    <source>
        <dbReference type="EMBL" id="SCM69931.1"/>
    </source>
</evidence>
<keyword evidence="3" id="KW-0547">Nucleotide-binding</keyword>
<dbReference type="InterPro" id="IPR051396">
    <property type="entry name" value="Bact_Antivir_Def_Nuclease"/>
</dbReference>
<dbReference type="InterPro" id="IPR027417">
    <property type="entry name" value="P-loop_NTPase"/>
</dbReference>
<dbReference type="Gene3D" id="3.40.50.300">
    <property type="entry name" value="P-loop containing nucleotide triphosphate hydrolases"/>
    <property type="match status" value="2"/>
</dbReference>
<dbReference type="SUPFAM" id="SSF52540">
    <property type="entry name" value="P-loop containing nucleoside triphosphate hydrolases"/>
    <property type="match status" value="1"/>
</dbReference>
<sequence>MLKTLDITNFTCFPKAKLEFSPGLNVIVGENGTGKSHLLKLGYAVLRSLRNMQKAPAKEAYGRDLANHLVALFKPDSLGRLASRVQGRSRCEVSAKIHGTADLLFNFSTQSSDLVNIDNIDFKEALKAKSLFIPPKEVLSVYPGFALALENKEFAFDETYLDICKNLNGVPLKGKRLTDIATHLNPLEEIMGGDMRLENNSFYFHSSKGKGIFEAHLMAEGSRKLGMLAYLLKTGELTNSSSLFWDEPEANLNPKLLVALADILVRLSSIMQITIATHSLFLVRELEILHENKQLKNSKYFGLHFNEDGNGVSVTQGGSSNHIGDIVALDEEIAQSSRYLNMGD</sequence>
<name>A0A212KXA3_9BACT</name>
<feature type="domain" description="ATPase AAA-type core" evidence="2">
    <location>
        <begin position="183"/>
        <end position="283"/>
    </location>
</feature>
<gene>
    <name evidence="3" type="ORF">KL86DES1_10054</name>
</gene>
<dbReference type="RefSeq" id="WP_179981477.1">
    <property type="nucleotide sequence ID" value="NZ_LT608333.1"/>
</dbReference>
<dbReference type="Pfam" id="PF13175">
    <property type="entry name" value="AAA_15"/>
    <property type="match status" value="1"/>
</dbReference>
<protein>
    <submittedName>
        <fullName evidence="3">ATP-binding protein</fullName>
    </submittedName>
</protein>
<dbReference type="PANTHER" id="PTHR43581:SF2">
    <property type="entry name" value="EXCINUCLEASE ATPASE SUBUNIT"/>
    <property type="match status" value="1"/>
</dbReference>
<organism evidence="3">
    <name type="scientific">uncultured Desulfovibrio sp</name>
    <dbReference type="NCBI Taxonomy" id="167968"/>
    <lineage>
        <taxon>Bacteria</taxon>
        <taxon>Pseudomonadati</taxon>
        <taxon>Thermodesulfobacteriota</taxon>
        <taxon>Desulfovibrionia</taxon>
        <taxon>Desulfovibrionales</taxon>
        <taxon>Desulfovibrionaceae</taxon>
        <taxon>Desulfovibrio</taxon>
        <taxon>environmental samples</taxon>
    </lineage>
</organism>
<dbReference type="GO" id="GO:0005524">
    <property type="term" value="F:ATP binding"/>
    <property type="evidence" value="ECO:0007669"/>
    <property type="project" value="UniProtKB-KW"/>
</dbReference>
<dbReference type="Pfam" id="PF13304">
    <property type="entry name" value="AAA_21"/>
    <property type="match status" value="1"/>
</dbReference>
<dbReference type="InterPro" id="IPR041685">
    <property type="entry name" value="AAA_GajA/Old/RecF-like"/>
</dbReference>
<proteinExistence type="predicted"/>
<dbReference type="EMBL" id="FMJC01000001">
    <property type="protein sequence ID" value="SCM69931.1"/>
    <property type="molecule type" value="Genomic_DNA"/>
</dbReference>
<evidence type="ECO:0000259" key="2">
    <source>
        <dbReference type="Pfam" id="PF13304"/>
    </source>
</evidence>
<accession>A0A212KXA3</accession>
<dbReference type="AlphaFoldDB" id="A0A212KXA3"/>
<dbReference type="GO" id="GO:0016887">
    <property type="term" value="F:ATP hydrolysis activity"/>
    <property type="evidence" value="ECO:0007669"/>
    <property type="project" value="InterPro"/>
</dbReference>
<feature type="domain" description="Endonuclease GajA/Old nuclease/RecF-like AAA" evidence="1">
    <location>
        <begin position="1"/>
        <end position="112"/>
    </location>
</feature>